<dbReference type="CDD" id="cd00383">
    <property type="entry name" value="trans_reg_C"/>
    <property type="match status" value="1"/>
</dbReference>
<dbReference type="GO" id="GO:0000156">
    <property type="term" value="F:phosphorelay response regulator activity"/>
    <property type="evidence" value="ECO:0007669"/>
    <property type="project" value="TreeGrafter"/>
</dbReference>
<dbReference type="SUPFAM" id="SSF52172">
    <property type="entry name" value="CheY-like"/>
    <property type="match status" value="1"/>
</dbReference>
<dbReference type="SMART" id="SM00448">
    <property type="entry name" value="REC"/>
    <property type="match status" value="1"/>
</dbReference>
<dbReference type="PANTHER" id="PTHR48111">
    <property type="entry name" value="REGULATOR OF RPOS"/>
    <property type="match status" value="1"/>
</dbReference>
<reference evidence="10 11" key="1">
    <citation type="journal article" date="2017" name="Int. J. Syst. Evol. Microbiol.">
        <title>Desulfovibrio senegalensis sp. nov., a mesophilic sulfate reducer isolated from marine sediment.</title>
        <authorList>
            <person name="Thioye A."/>
            <person name="Gam Z.B.A."/>
            <person name="Mbengue M."/>
            <person name="Cayol J.L."/>
            <person name="Joseph-Bartoli M."/>
            <person name="Toure-Kane C."/>
            <person name="Labat M."/>
        </authorList>
    </citation>
    <scope>NUCLEOTIDE SEQUENCE [LARGE SCALE GENOMIC DNA]</scope>
    <source>
        <strain evidence="10 11">DSM 101509</strain>
    </source>
</reference>
<keyword evidence="1 6" id="KW-0597">Phosphoprotein</keyword>
<dbReference type="SUPFAM" id="SSF46894">
    <property type="entry name" value="C-terminal effector domain of the bipartite response regulators"/>
    <property type="match status" value="1"/>
</dbReference>
<dbReference type="PROSITE" id="PS51755">
    <property type="entry name" value="OMPR_PHOB"/>
    <property type="match status" value="1"/>
</dbReference>
<dbReference type="GO" id="GO:0005829">
    <property type="term" value="C:cytosol"/>
    <property type="evidence" value="ECO:0007669"/>
    <property type="project" value="TreeGrafter"/>
</dbReference>
<keyword evidence="11" id="KW-1185">Reference proteome</keyword>
<proteinExistence type="predicted"/>
<dbReference type="InterPro" id="IPR011006">
    <property type="entry name" value="CheY-like_superfamily"/>
</dbReference>
<dbReference type="Gene3D" id="1.10.10.10">
    <property type="entry name" value="Winged helix-like DNA-binding domain superfamily/Winged helix DNA-binding domain"/>
    <property type="match status" value="1"/>
</dbReference>
<feature type="domain" description="Response regulatory" evidence="8">
    <location>
        <begin position="4"/>
        <end position="117"/>
    </location>
</feature>
<evidence type="ECO:0000256" key="4">
    <source>
        <dbReference type="ARBA" id="ARBA00023125"/>
    </source>
</evidence>
<dbReference type="Gene3D" id="6.10.250.690">
    <property type="match status" value="1"/>
</dbReference>
<name>A0A6N6N3U7_9BACT</name>
<dbReference type="AlphaFoldDB" id="A0A6N6N3U7"/>
<protein>
    <submittedName>
        <fullName evidence="10">Response regulator</fullName>
    </submittedName>
</protein>
<evidence type="ECO:0000256" key="2">
    <source>
        <dbReference type="ARBA" id="ARBA00023012"/>
    </source>
</evidence>
<evidence type="ECO:0000256" key="1">
    <source>
        <dbReference type="ARBA" id="ARBA00022553"/>
    </source>
</evidence>
<evidence type="ECO:0000256" key="7">
    <source>
        <dbReference type="PROSITE-ProRule" id="PRU01091"/>
    </source>
</evidence>
<dbReference type="GO" id="GO:0000976">
    <property type="term" value="F:transcription cis-regulatory region binding"/>
    <property type="evidence" value="ECO:0007669"/>
    <property type="project" value="TreeGrafter"/>
</dbReference>
<dbReference type="PROSITE" id="PS50110">
    <property type="entry name" value="RESPONSE_REGULATORY"/>
    <property type="match status" value="1"/>
</dbReference>
<dbReference type="RefSeq" id="WP_151148906.1">
    <property type="nucleotide sequence ID" value="NZ_WAIE01000001.1"/>
</dbReference>
<sequence>MNESILIIDDDEKLRRVLREYLEEYGHSVLELPDGTSAAETVRRQAPDIVLLDVMMPKVDGFDVLRSIRSVSGIPVIMLTAKGEDSDRIVGLELGADDYIPKPFNPRELLARIRAVLRRASDRPAEQEANPDILEAGGLILDTARQSLIVDDKAHDLSSAEFNLMSVFMNNPDIVLSRDKLMNMAWGRDYEAYDRTIDVHVSKLRNLLKTYPAHAQRIRTVWGSGYKFLAG</sequence>
<evidence type="ECO:0000256" key="6">
    <source>
        <dbReference type="PROSITE-ProRule" id="PRU00169"/>
    </source>
</evidence>
<dbReference type="GO" id="GO:0032993">
    <property type="term" value="C:protein-DNA complex"/>
    <property type="evidence" value="ECO:0007669"/>
    <property type="project" value="TreeGrafter"/>
</dbReference>
<evidence type="ECO:0000259" key="8">
    <source>
        <dbReference type="PROSITE" id="PS50110"/>
    </source>
</evidence>
<dbReference type="SMART" id="SM00862">
    <property type="entry name" value="Trans_reg_C"/>
    <property type="match status" value="1"/>
</dbReference>
<evidence type="ECO:0000259" key="9">
    <source>
        <dbReference type="PROSITE" id="PS51755"/>
    </source>
</evidence>
<accession>A0A6N6N3U7</accession>
<dbReference type="OrthoDB" id="368799at2"/>
<feature type="modified residue" description="4-aspartylphosphate" evidence="6">
    <location>
        <position position="53"/>
    </location>
</feature>
<dbReference type="Pfam" id="PF00486">
    <property type="entry name" value="Trans_reg_C"/>
    <property type="match status" value="1"/>
</dbReference>
<feature type="domain" description="OmpR/PhoB-type" evidence="9">
    <location>
        <begin position="131"/>
        <end position="230"/>
    </location>
</feature>
<dbReference type="GO" id="GO:0006355">
    <property type="term" value="P:regulation of DNA-templated transcription"/>
    <property type="evidence" value="ECO:0007669"/>
    <property type="project" value="InterPro"/>
</dbReference>
<organism evidence="10 11">
    <name type="scientific">Pseudodesulfovibrio senegalensis</name>
    <dbReference type="NCBI Taxonomy" id="1721087"/>
    <lineage>
        <taxon>Bacteria</taxon>
        <taxon>Pseudomonadati</taxon>
        <taxon>Thermodesulfobacteriota</taxon>
        <taxon>Desulfovibrionia</taxon>
        <taxon>Desulfovibrionales</taxon>
        <taxon>Desulfovibrionaceae</taxon>
    </lineage>
</organism>
<evidence type="ECO:0000313" key="11">
    <source>
        <dbReference type="Proteomes" id="UP000438699"/>
    </source>
</evidence>
<dbReference type="FunFam" id="3.40.50.2300:FF:000001">
    <property type="entry name" value="DNA-binding response regulator PhoB"/>
    <property type="match status" value="1"/>
</dbReference>
<evidence type="ECO:0000256" key="5">
    <source>
        <dbReference type="ARBA" id="ARBA00023163"/>
    </source>
</evidence>
<evidence type="ECO:0000256" key="3">
    <source>
        <dbReference type="ARBA" id="ARBA00023015"/>
    </source>
</evidence>
<dbReference type="EMBL" id="WAIE01000001">
    <property type="protein sequence ID" value="KAB1442714.1"/>
    <property type="molecule type" value="Genomic_DNA"/>
</dbReference>
<keyword evidence="2" id="KW-0902">Two-component regulatory system</keyword>
<dbReference type="Proteomes" id="UP000438699">
    <property type="component" value="Unassembled WGS sequence"/>
</dbReference>
<dbReference type="InterPro" id="IPR016032">
    <property type="entry name" value="Sig_transdc_resp-reg_C-effctor"/>
</dbReference>
<dbReference type="Pfam" id="PF00072">
    <property type="entry name" value="Response_reg"/>
    <property type="match status" value="1"/>
</dbReference>
<keyword evidence="3" id="KW-0805">Transcription regulation</keyword>
<feature type="DNA-binding region" description="OmpR/PhoB-type" evidence="7">
    <location>
        <begin position="131"/>
        <end position="230"/>
    </location>
</feature>
<keyword evidence="4 7" id="KW-0238">DNA-binding</keyword>
<dbReference type="InterPro" id="IPR039420">
    <property type="entry name" value="WalR-like"/>
</dbReference>
<dbReference type="Gene3D" id="3.40.50.2300">
    <property type="match status" value="1"/>
</dbReference>
<evidence type="ECO:0000313" key="10">
    <source>
        <dbReference type="EMBL" id="KAB1442714.1"/>
    </source>
</evidence>
<gene>
    <name evidence="10" type="ORF">F8A88_00090</name>
</gene>
<keyword evidence="5" id="KW-0804">Transcription</keyword>
<dbReference type="InterPro" id="IPR001789">
    <property type="entry name" value="Sig_transdc_resp-reg_receiver"/>
</dbReference>
<dbReference type="InterPro" id="IPR001867">
    <property type="entry name" value="OmpR/PhoB-type_DNA-bd"/>
</dbReference>
<dbReference type="InterPro" id="IPR036388">
    <property type="entry name" value="WH-like_DNA-bd_sf"/>
</dbReference>
<comment type="caution">
    <text evidence="10">The sequence shown here is derived from an EMBL/GenBank/DDBJ whole genome shotgun (WGS) entry which is preliminary data.</text>
</comment>
<dbReference type="PANTHER" id="PTHR48111:SF4">
    <property type="entry name" value="DNA-BINDING DUAL TRANSCRIPTIONAL REGULATOR OMPR"/>
    <property type="match status" value="1"/>
</dbReference>